<reference evidence="2" key="1">
    <citation type="submission" date="2016-10" db="EMBL/GenBank/DDBJ databases">
        <authorList>
            <person name="Varghese N."/>
            <person name="Submissions S."/>
        </authorList>
    </citation>
    <scope>NUCLEOTIDE SEQUENCE [LARGE SCALE GENOMIC DNA]</scope>
    <source>
        <strain evidence="2">DSM 9751</strain>
    </source>
</reference>
<dbReference type="Pfam" id="PF19887">
    <property type="entry name" value="DUF6360"/>
    <property type="match status" value="1"/>
</dbReference>
<protein>
    <submittedName>
        <fullName evidence="1">Uncharacterized protein</fullName>
    </submittedName>
</protein>
<dbReference type="InterPro" id="IPR045940">
    <property type="entry name" value="DUF6360"/>
</dbReference>
<proteinExistence type="predicted"/>
<organism evidence="1 2">
    <name type="scientific">Pseudomonas saponiphila</name>
    <dbReference type="NCBI Taxonomy" id="556534"/>
    <lineage>
        <taxon>Bacteria</taxon>
        <taxon>Pseudomonadati</taxon>
        <taxon>Pseudomonadota</taxon>
        <taxon>Gammaproteobacteria</taxon>
        <taxon>Pseudomonadales</taxon>
        <taxon>Pseudomonadaceae</taxon>
        <taxon>Pseudomonas</taxon>
    </lineage>
</organism>
<dbReference type="Proteomes" id="UP000198982">
    <property type="component" value="Unassembled WGS sequence"/>
</dbReference>
<accession>A0A1H4PDP9</accession>
<dbReference type="EMBL" id="FNTJ01000001">
    <property type="protein sequence ID" value="SEC05556.1"/>
    <property type="molecule type" value="Genomic_DNA"/>
</dbReference>
<dbReference type="AlphaFoldDB" id="A0A1H4PDP9"/>
<gene>
    <name evidence="1" type="ORF">SAMN05216178_3274</name>
</gene>
<evidence type="ECO:0000313" key="1">
    <source>
        <dbReference type="EMBL" id="SEC05556.1"/>
    </source>
</evidence>
<evidence type="ECO:0000313" key="2">
    <source>
        <dbReference type="Proteomes" id="UP000198982"/>
    </source>
</evidence>
<sequence>MSMSADRTTDYFENSEGAVRLWIEQGSAIHLKAISPHNDPVELTAEQALELAQALQHLASRLAQ</sequence>
<keyword evidence="2" id="KW-1185">Reference proteome</keyword>
<name>A0A1H4PDP9_9PSED</name>